<evidence type="ECO:0000313" key="4">
    <source>
        <dbReference type="Proteomes" id="UP000005496"/>
    </source>
</evidence>
<dbReference type="InterPro" id="IPR027417">
    <property type="entry name" value="P-loop_NTPase"/>
</dbReference>
<organism evidence="3 4">
    <name type="scientific">Desulfonatronospira thiodismutans ASO3-1</name>
    <dbReference type="NCBI Taxonomy" id="555779"/>
    <lineage>
        <taxon>Bacteria</taxon>
        <taxon>Pseudomonadati</taxon>
        <taxon>Thermodesulfobacteriota</taxon>
        <taxon>Desulfovibrionia</taxon>
        <taxon>Desulfovibrionales</taxon>
        <taxon>Desulfonatronovibrionaceae</taxon>
        <taxon>Desulfonatronospira</taxon>
    </lineage>
</organism>
<dbReference type="AlphaFoldDB" id="D6SPS3"/>
<dbReference type="Pfam" id="PF13635">
    <property type="entry name" value="DUF4143"/>
    <property type="match status" value="1"/>
</dbReference>
<evidence type="ECO:0000313" key="3">
    <source>
        <dbReference type="EMBL" id="EFI34749.1"/>
    </source>
</evidence>
<keyword evidence="4" id="KW-1185">Reference proteome</keyword>
<comment type="caution">
    <text evidence="3">The sequence shown here is derived from an EMBL/GenBank/DDBJ whole genome shotgun (WGS) entry which is preliminary data.</text>
</comment>
<dbReference type="InterPro" id="IPR025420">
    <property type="entry name" value="DUF4143"/>
</dbReference>
<evidence type="ECO:0000259" key="2">
    <source>
        <dbReference type="Pfam" id="PF13635"/>
    </source>
</evidence>
<dbReference type="eggNOG" id="COG1373">
    <property type="taxonomic scope" value="Bacteria"/>
</dbReference>
<sequence length="384" mass="44533">MPQHNFIPRILSIDLPENRSAFLWGPRKTGKTTLLRQQFSEAYWIDLLDYELFMLLSREPFRLRRILEAQSSMTVVIDEVQKIPHLMDEIHWLMENRSYRFLLSGSSARKLKRGNVNLLGGRAWRFELYPLVSRELGGFDLEKALVSGFLPSHYLSPDYRMDLQAYVHDYLKEEIQAEALTRNLPAFSRFLQSAAATSGMLLNYSNAARDSGVSVKTIREYYQILEDTLIGRILPPWKKSSRRRLIETAKFYFFDVGLVSALLNRYSLSPKTREFGRAFEQFILQECWAYRHYSRKDFPVSYWRTASGSEVDIILGDADVAIEVKAGEHAASKLPKGLHLFGEECRPGKSIIVSRDRYPEKISSRITILPWEQFCAKLWNGDII</sequence>
<accession>D6SPS3</accession>
<dbReference type="EMBL" id="ACJN02000002">
    <property type="protein sequence ID" value="EFI34749.1"/>
    <property type="molecule type" value="Genomic_DNA"/>
</dbReference>
<name>D6SPS3_9BACT</name>
<feature type="domain" description="DUF4143" evidence="2">
    <location>
        <begin position="174"/>
        <end position="327"/>
    </location>
</feature>
<protein>
    <submittedName>
        <fullName evidence="3">Conserved hypothetical ATPase</fullName>
    </submittedName>
</protein>
<dbReference type="Proteomes" id="UP000005496">
    <property type="component" value="Unassembled WGS sequence"/>
</dbReference>
<dbReference type="PANTHER" id="PTHR43566">
    <property type="entry name" value="CONSERVED PROTEIN"/>
    <property type="match status" value="1"/>
</dbReference>
<proteinExistence type="predicted"/>
<evidence type="ECO:0000259" key="1">
    <source>
        <dbReference type="Pfam" id="PF13173"/>
    </source>
</evidence>
<dbReference type="Pfam" id="PF13173">
    <property type="entry name" value="AAA_14"/>
    <property type="match status" value="1"/>
</dbReference>
<gene>
    <name evidence="3" type="ORF">Dthio_PD2123</name>
</gene>
<feature type="domain" description="AAA" evidence="1">
    <location>
        <begin position="19"/>
        <end position="136"/>
    </location>
</feature>
<dbReference type="RefSeq" id="WP_008870067.1">
    <property type="nucleotide sequence ID" value="NZ_ACJN02000002.1"/>
</dbReference>
<dbReference type="PANTHER" id="PTHR43566:SF2">
    <property type="entry name" value="DUF4143 DOMAIN-CONTAINING PROTEIN"/>
    <property type="match status" value="1"/>
</dbReference>
<dbReference type="OrthoDB" id="9783412at2"/>
<dbReference type="InterPro" id="IPR041682">
    <property type="entry name" value="AAA_14"/>
</dbReference>
<dbReference type="SUPFAM" id="SSF52540">
    <property type="entry name" value="P-loop containing nucleoside triphosphate hydrolases"/>
    <property type="match status" value="1"/>
</dbReference>
<reference evidence="3" key="1">
    <citation type="submission" date="2010-05" db="EMBL/GenBank/DDBJ databases">
        <title>The draft genome of Desulfonatronospira thiodismutans ASO3-1.</title>
        <authorList>
            <consortium name="US DOE Joint Genome Institute (JGI-PGF)"/>
            <person name="Lucas S."/>
            <person name="Copeland A."/>
            <person name="Lapidus A."/>
            <person name="Cheng J.-F."/>
            <person name="Bruce D."/>
            <person name="Goodwin L."/>
            <person name="Pitluck S."/>
            <person name="Chertkov O."/>
            <person name="Brettin T."/>
            <person name="Detter J.C."/>
            <person name="Han C."/>
            <person name="Land M.L."/>
            <person name="Hauser L."/>
            <person name="Kyrpides N."/>
            <person name="Mikhailova N."/>
            <person name="Muyzer G."/>
            <person name="Woyke T."/>
        </authorList>
    </citation>
    <scope>NUCLEOTIDE SEQUENCE [LARGE SCALE GENOMIC DNA]</scope>
    <source>
        <strain evidence="3">ASO3-1</strain>
    </source>
</reference>